<keyword evidence="2" id="KW-1185">Reference proteome</keyword>
<dbReference type="EMBL" id="BANC01000094">
    <property type="protein sequence ID" value="GAN81470.1"/>
    <property type="molecule type" value="Genomic_DNA"/>
</dbReference>
<evidence type="ECO:0000313" key="1">
    <source>
        <dbReference type="EMBL" id="GAN81470.1"/>
    </source>
</evidence>
<accession>A0A0D6PI70</accession>
<dbReference type="STRING" id="1120923.SAMN02746095_01882"/>
<reference evidence="1 2" key="1">
    <citation type="submission" date="2012-11" db="EMBL/GenBank/DDBJ databases">
        <title>Whole genome sequence of Acidocella aminolytica 101 = DSM 11237.</title>
        <authorList>
            <person name="Azuma Y."/>
            <person name="Higashiura N."/>
            <person name="Hirakawa H."/>
            <person name="Matsushita K."/>
        </authorList>
    </citation>
    <scope>NUCLEOTIDE SEQUENCE [LARGE SCALE GENOMIC DNA]</scope>
    <source>
        <strain evidence="2">101 / DSM 11237</strain>
    </source>
</reference>
<dbReference type="RefSeq" id="WP_139284856.1">
    <property type="nucleotide sequence ID" value="NZ_BANC01000094.1"/>
</dbReference>
<proteinExistence type="predicted"/>
<name>A0A0D6PI70_9PROT</name>
<protein>
    <submittedName>
        <fullName evidence="1">Uncharacterized protein</fullName>
    </submittedName>
</protein>
<sequence length="152" mass="16599">MDGSNHPAAPEKPAGVNAAHRETAICIEIRPPLLRSPHSGGPLVDRARCEIDGVLYQAESKNGAICELCRVLVAAGVSDAPWQAFRGGKLAMTGPSIHRMAQRMVSEGDKHGPRWERWRPYPERCLKPPRACLRGRLSAALSVRNMWLNGCG</sequence>
<organism evidence="1 2">
    <name type="scientific">Acidocella aminolytica 101 = DSM 11237</name>
    <dbReference type="NCBI Taxonomy" id="1120923"/>
    <lineage>
        <taxon>Bacteria</taxon>
        <taxon>Pseudomonadati</taxon>
        <taxon>Pseudomonadota</taxon>
        <taxon>Alphaproteobacteria</taxon>
        <taxon>Acetobacterales</taxon>
        <taxon>Acidocellaceae</taxon>
        <taxon>Acidocella</taxon>
    </lineage>
</organism>
<comment type="caution">
    <text evidence="1">The sequence shown here is derived from an EMBL/GenBank/DDBJ whole genome shotgun (WGS) entry which is preliminary data.</text>
</comment>
<dbReference type="Proteomes" id="UP000032668">
    <property type="component" value="Unassembled WGS sequence"/>
</dbReference>
<evidence type="ECO:0000313" key="2">
    <source>
        <dbReference type="Proteomes" id="UP000032668"/>
    </source>
</evidence>
<dbReference type="AlphaFoldDB" id="A0A0D6PI70"/>
<gene>
    <name evidence="1" type="ORF">Aam_096_029</name>
</gene>